<dbReference type="InterPro" id="IPR016169">
    <property type="entry name" value="FAD-bd_PCMH_sub2"/>
</dbReference>
<dbReference type="Pfam" id="PF01565">
    <property type="entry name" value="FAD_binding_4"/>
    <property type="match status" value="1"/>
</dbReference>
<reference evidence="7" key="1">
    <citation type="submission" date="2023-07" db="EMBL/GenBank/DDBJ databases">
        <authorList>
            <person name="Pelsma A.J. K."/>
        </authorList>
    </citation>
    <scope>NUCLEOTIDE SEQUENCE</scope>
</reference>
<dbReference type="Pfam" id="PF02913">
    <property type="entry name" value="FAD-oxidase_C"/>
    <property type="match status" value="1"/>
</dbReference>
<organism evidence="7">
    <name type="scientific">freshwater sediment metagenome</name>
    <dbReference type="NCBI Taxonomy" id="556182"/>
    <lineage>
        <taxon>unclassified sequences</taxon>
        <taxon>metagenomes</taxon>
        <taxon>ecological metagenomes</taxon>
    </lineage>
</organism>
<dbReference type="AlphaFoldDB" id="A0AA48RA35"/>
<proteinExistence type="inferred from homology"/>
<dbReference type="GO" id="GO:0008609">
    <property type="term" value="F:alkylglycerone-phosphate synthase activity"/>
    <property type="evidence" value="ECO:0007669"/>
    <property type="project" value="UniProtKB-EC"/>
</dbReference>
<evidence type="ECO:0000256" key="3">
    <source>
        <dbReference type="ARBA" id="ARBA00022630"/>
    </source>
</evidence>
<evidence type="ECO:0000256" key="4">
    <source>
        <dbReference type="ARBA" id="ARBA00022827"/>
    </source>
</evidence>
<feature type="region of interest" description="Disordered" evidence="5">
    <location>
        <begin position="550"/>
        <end position="579"/>
    </location>
</feature>
<dbReference type="InterPro" id="IPR006094">
    <property type="entry name" value="Oxid_FAD_bind_N"/>
</dbReference>
<dbReference type="InterPro" id="IPR025650">
    <property type="entry name" value="Alkyl-DHAP_Synthase"/>
</dbReference>
<dbReference type="Gene3D" id="3.30.70.3450">
    <property type="match status" value="1"/>
</dbReference>
<protein>
    <submittedName>
        <fullName evidence="7">Alkyldihydroxyacetonephosphate synthase</fullName>
        <ecNumber evidence="7">2.5.1.26</ecNumber>
    </submittedName>
</protein>
<evidence type="ECO:0000259" key="6">
    <source>
        <dbReference type="PROSITE" id="PS51387"/>
    </source>
</evidence>
<keyword evidence="4" id="KW-0274">FAD</keyword>
<sequence>MSLTHDRTHKWWGWGHESEVGFDFSARPGAWPFIASRVDAPIDPPIQNPIGFDAILLPPRRATPILLDALERAVGAAHVSVTVADRINHAYGKSFADLWRARRGRFDRAPDVIVCPQDEEAIEAVLKIAVAHDALVIPFGGGTNICGALDPEGRSERPVISLDMAGMDRILSIDPISGSAYVQAGIFGPALEKELQRHGLTLGHFPDSFLYSTLGGWVATRSSGMQSDRYGNIEDLVQALTVITPAGRFSTHNVPRRSAGPELRETFIGSEGIFGVIAAVVIRVRPAPERRIVRGFLFPDFASGVESAREVVKNRLSPVMFRLNDVEKTGLTFAFKETQPWPSRLLAQAVKKGIKTFTRVDPSFCCLAIVGFEGDNATIRRETRAVKRVFRRHGAVDIGTGLDSSFEKSKFDYPHLRDFIMDRGVVADVSETSTQWSNVMPLYNHLKEKVGAFAANEKLKVTIGCHVSHTYSSGASLYFTYAFYRPDEDALELYRGLKACTEEAFLEAGGTLSHHHSVGTEHRAWLAREVSPEQINMIRAVKRTLDPSNIMNPGKLLTGDDETERSDTATVPLSPSRQL</sequence>
<keyword evidence="7" id="KW-0808">Transferase</keyword>
<dbReference type="EC" id="2.5.1.26" evidence="7"/>
<feature type="domain" description="FAD-binding PCMH-type" evidence="6">
    <location>
        <begin position="106"/>
        <end position="287"/>
    </location>
</feature>
<comment type="similarity">
    <text evidence="2">Belongs to the FAD-binding oxidoreductase/transferase type 4 family.</text>
</comment>
<evidence type="ECO:0000256" key="2">
    <source>
        <dbReference type="ARBA" id="ARBA00008000"/>
    </source>
</evidence>
<dbReference type="InterPro" id="IPR016164">
    <property type="entry name" value="FAD-linked_Oxase-like_C"/>
</dbReference>
<dbReference type="InterPro" id="IPR004113">
    <property type="entry name" value="FAD-bd_oxidored_4_C"/>
</dbReference>
<accession>A0AA48RA35</accession>
<evidence type="ECO:0000256" key="1">
    <source>
        <dbReference type="ARBA" id="ARBA00001974"/>
    </source>
</evidence>
<dbReference type="Gene3D" id="3.30.300.330">
    <property type="match status" value="1"/>
</dbReference>
<dbReference type="PANTHER" id="PTHR46568:SF1">
    <property type="entry name" value="ALKYLDIHYDROXYACETONEPHOSPHATE SYNTHASE, PEROXISOMAL"/>
    <property type="match status" value="1"/>
</dbReference>
<feature type="compositionally biased region" description="Polar residues" evidence="5">
    <location>
        <begin position="568"/>
        <end position="579"/>
    </location>
</feature>
<dbReference type="Gene3D" id="3.30.465.10">
    <property type="match status" value="1"/>
</dbReference>
<dbReference type="FunFam" id="1.10.45.10:FF:000001">
    <property type="entry name" value="D-lactate dehydrogenase mitochondrial"/>
    <property type="match status" value="1"/>
</dbReference>
<evidence type="ECO:0000256" key="5">
    <source>
        <dbReference type="SAM" id="MobiDB-lite"/>
    </source>
</evidence>
<evidence type="ECO:0000313" key="7">
    <source>
        <dbReference type="EMBL" id="CAJ0855161.1"/>
    </source>
</evidence>
<dbReference type="InterPro" id="IPR016166">
    <property type="entry name" value="FAD-bd_PCMH"/>
</dbReference>
<gene>
    <name evidence="7" type="primary">AGPS/agpS</name>
    <name evidence="7" type="ORF">AMST5_00807</name>
</gene>
<dbReference type="EMBL" id="OY288114">
    <property type="protein sequence ID" value="CAJ0855161.1"/>
    <property type="molecule type" value="Genomic_DNA"/>
</dbReference>
<name>A0AA48RA35_9ZZZZ</name>
<dbReference type="SUPFAM" id="SSF55103">
    <property type="entry name" value="FAD-linked oxidases, C-terminal domain"/>
    <property type="match status" value="1"/>
</dbReference>
<dbReference type="GO" id="GO:0071949">
    <property type="term" value="F:FAD binding"/>
    <property type="evidence" value="ECO:0007669"/>
    <property type="project" value="InterPro"/>
</dbReference>
<dbReference type="PROSITE" id="PS51387">
    <property type="entry name" value="FAD_PCMH"/>
    <property type="match status" value="1"/>
</dbReference>
<keyword evidence="3" id="KW-0285">Flavoprotein</keyword>
<dbReference type="PANTHER" id="PTHR46568">
    <property type="entry name" value="ALKYLDIHYDROXYACETONEPHOSPHATE SYNTHASE, PEROXISOMAL"/>
    <property type="match status" value="1"/>
</dbReference>
<dbReference type="Gene3D" id="1.10.45.10">
    <property type="entry name" value="Vanillyl-alcohol Oxidase, Chain A, domain 4"/>
    <property type="match status" value="1"/>
</dbReference>
<comment type="cofactor">
    <cofactor evidence="1">
        <name>FAD</name>
        <dbReference type="ChEBI" id="CHEBI:57692"/>
    </cofactor>
</comment>
<dbReference type="GO" id="GO:0005777">
    <property type="term" value="C:peroxisome"/>
    <property type="evidence" value="ECO:0007669"/>
    <property type="project" value="UniProtKB-ARBA"/>
</dbReference>
<dbReference type="GO" id="GO:0008610">
    <property type="term" value="P:lipid biosynthetic process"/>
    <property type="evidence" value="ECO:0007669"/>
    <property type="project" value="InterPro"/>
</dbReference>
<dbReference type="SUPFAM" id="SSF56176">
    <property type="entry name" value="FAD-binding/transporter-associated domain-like"/>
    <property type="match status" value="1"/>
</dbReference>
<dbReference type="InterPro" id="IPR016171">
    <property type="entry name" value="Vanillyl_alc_oxidase_C-sub2"/>
</dbReference>
<dbReference type="InterPro" id="IPR036318">
    <property type="entry name" value="FAD-bd_PCMH-like_sf"/>
</dbReference>